<dbReference type="InterPro" id="IPR019734">
    <property type="entry name" value="TPR_rpt"/>
</dbReference>
<dbReference type="EMBL" id="AMZN01000009">
    <property type="protein sequence ID" value="ELR73125.1"/>
    <property type="molecule type" value="Genomic_DNA"/>
</dbReference>
<dbReference type="Gene3D" id="1.25.40.10">
    <property type="entry name" value="Tetratricopeptide repeat domain"/>
    <property type="match status" value="1"/>
</dbReference>
<dbReference type="RefSeq" id="WP_009578296.1">
    <property type="nucleotide sequence ID" value="NZ_AMZN01000009.1"/>
</dbReference>
<dbReference type="STRING" id="1237149.C900_05760"/>
<dbReference type="PATRIC" id="fig|1237149.3.peg.840"/>
<dbReference type="SUPFAM" id="SSF48452">
    <property type="entry name" value="TPR-like"/>
    <property type="match status" value="1"/>
</dbReference>
<organism evidence="2 3">
    <name type="scientific">Fulvivirga imtechensis AK7</name>
    <dbReference type="NCBI Taxonomy" id="1237149"/>
    <lineage>
        <taxon>Bacteria</taxon>
        <taxon>Pseudomonadati</taxon>
        <taxon>Bacteroidota</taxon>
        <taxon>Cytophagia</taxon>
        <taxon>Cytophagales</taxon>
        <taxon>Fulvivirgaceae</taxon>
        <taxon>Fulvivirga</taxon>
    </lineage>
</organism>
<dbReference type="AlphaFoldDB" id="L8JWG2"/>
<comment type="caution">
    <text evidence="2">The sequence shown here is derived from an EMBL/GenBank/DDBJ whole genome shotgun (WGS) entry which is preliminary data.</text>
</comment>
<protein>
    <recommendedName>
        <fullName evidence="4">Tetratricopeptide repeat protein</fullName>
    </recommendedName>
</protein>
<sequence length="239" mass="27370">MSIKDEHRALIDSYLSNTLSESDKADLVRLLEEHPELEELVLEEKRIVTALQASEKAQLKKHLKTVANNTPQKSSGFFPAWWLAAASATLIVSIGYFFYLNNSSLEITFNEYYEPYPAISVQRGQITDINSALKLYSQGKYKEAIEAFGDLTLSDNPTYYLYLGNCYLQTKDPNKAIEIFKTVNRESNDTILKQNAQWYLALAYLKKEDLQQTRKILKEIIQNEGIYAEHAEKLLGKLD</sequence>
<evidence type="ECO:0000313" key="2">
    <source>
        <dbReference type="EMBL" id="ELR73125.1"/>
    </source>
</evidence>
<dbReference type="OrthoDB" id="821231at2"/>
<dbReference type="eggNOG" id="COG5662">
    <property type="taxonomic scope" value="Bacteria"/>
</dbReference>
<dbReference type="InterPro" id="IPR011990">
    <property type="entry name" value="TPR-like_helical_dom_sf"/>
</dbReference>
<reference evidence="2 3" key="1">
    <citation type="submission" date="2012-12" db="EMBL/GenBank/DDBJ databases">
        <title>Genome assembly of Fulvivirga imtechensis AK7.</title>
        <authorList>
            <person name="Nupur N."/>
            <person name="Khatri I."/>
            <person name="Kumar R."/>
            <person name="Subramanian S."/>
            <person name="Pinnaka A."/>
        </authorList>
    </citation>
    <scope>NUCLEOTIDE SEQUENCE [LARGE SCALE GENOMIC DNA]</scope>
    <source>
        <strain evidence="2 3">AK7</strain>
    </source>
</reference>
<proteinExistence type="predicted"/>
<keyword evidence="1" id="KW-0472">Membrane</keyword>
<keyword evidence="3" id="KW-1185">Reference proteome</keyword>
<name>L8JWG2_9BACT</name>
<evidence type="ECO:0000256" key="1">
    <source>
        <dbReference type="SAM" id="Phobius"/>
    </source>
</evidence>
<gene>
    <name evidence="2" type="ORF">C900_05760</name>
</gene>
<accession>L8JWG2</accession>
<dbReference type="Proteomes" id="UP000011135">
    <property type="component" value="Unassembled WGS sequence"/>
</dbReference>
<dbReference type="Pfam" id="PF14559">
    <property type="entry name" value="TPR_19"/>
    <property type="match status" value="1"/>
</dbReference>
<evidence type="ECO:0000313" key="3">
    <source>
        <dbReference type="Proteomes" id="UP000011135"/>
    </source>
</evidence>
<dbReference type="Pfam" id="PF13174">
    <property type="entry name" value="TPR_6"/>
    <property type="match status" value="1"/>
</dbReference>
<keyword evidence="1" id="KW-0812">Transmembrane</keyword>
<keyword evidence="1" id="KW-1133">Transmembrane helix</keyword>
<evidence type="ECO:0008006" key="4">
    <source>
        <dbReference type="Google" id="ProtNLM"/>
    </source>
</evidence>
<feature type="transmembrane region" description="Helical" evidence="1">
    <location>
        <begin position="80"/>
        <end position="99"/>
    </location>
</feature>